<dbReference type="PANTHER" id="PTHR43084">
    <property type="entry name" value="PERSULFIDE DIOXYGENASE ETHE1"/>
    <property type="match status" value="1"/>
</dbReference>
<dbReference type="GO" id="GO:0006749">
    <property type="term" value="P:glutathione metabolic process"/>
    <property type="evidence" value="ECO:0007669"/>
    <property type="project" value="InterPro"/>
</dbReference>
<dbReference type="CDD" id="cd00158">
    <property type="entry name" value="RHOD"/>
    <property type="match status" value="1"/>
</dbReference>
<name>A0A5C6EN46_9BACT</name>
<dbReference type="GO" id="GO:0016787">
    <property type="term" value="F:hydrolase activity"/>
    <property type="evidence" value="ECO:0007669"/>
    <property type="project" value="UniProtKB-KW"/>
</dbReference>
<dbReference type="SMART" id="SM00849">
    <property type="entry name" value="Lactamase_B"/>
    <property type="match status" value="1"/>
</dbReference>
<feature type="domain" description="Rhodanese" evidence="2">
    <location>
        <begin position="379"/>
        <end position="467"/>
    </location>
</feature>
<dbReference type="Pfam" id="PF00581">
    <property type="entry name" value="Rhodanese"/>
    <property type="match status" value="2"/>
</dbReference>
<keyword evidence="1" id="KW-0479">Metal-binding</keyword>
<dbReference type="SUPFAM" id="SSF56281">
    <property type="entry name" value="Metallo-hydrolase/oxidoreductase"/>
    <property type="match status" value="1"/>
</dbReference>
<dbReference type="InterPro" id="IPR001279">
    <property type="entry name" value="Metallo-B-lactamas"/>
</dbReference>
<dbReference type="InterPro" id="IPR036866">
    <property type="entry name" value="RibonucZ/Hydroxyglut_hydro"/>
</dbReference>
<evidence type="ECO:0000256" key="1">
    <source>
        <dbReference type="ARBA" id="ARBA00022723"/>
    </source>
</evidence>
<dbReference type="AlphaFoldDB" id="A0A5C6EN46"/>
<keyword evidence="4" id="KW-1185">Reference proteome</keyword>
<dbReference type="EC" id="3.-.-.-" evidence="3"/>
<dbReference type="SMART" id="SM00450">
    <property type="entry name" value="RHOD"/>
    <property type="match status" value="2"/>
</dbReference>
<dbReference type="EMBL" id="SJPX01000004">
    <property type="protein sequence ID" value="TWU49071.1"/>
    <property type="molecule type" value="Genomic_DNA"/>
</dbReference>
<dbReference type="PROSITE" id="PS50206">
    <property type="entry name" value="RHODANESE_3"/>
    <property type="match status" value="2"/>
</dbReference>
<dbReference type="InterPro" id="IPR001763">
    <property type="entry name" value="Rhodanese-like_dom"/>
</dbReference>
<dbReference type="GO" id="GO:0046872">
    <property type="term" value="F:metal ion binding"/>
    <property type="evidence" value="ECO:0007669"/>
    <property type="project" value="UniProtKB-KW"/>
</dbReference>
<dbReference type="CDD" id="cd07724">
    <property type="entry name" value="POD-like_MBL-fold"/>
    <property type="match status" value="1"/>
</dbReference>
<organism evidence="3 4">
    <name type="scientific">Rubripirellula reticaptiva</name>
    <dbReference type="NCBI Taxonomy" id="2528013"/>
    <lineage>
        <taxon>Bacteria</taxon>
        <taxon>Pseudomonadati</taxon>
        <taxon>Planctomycetota</taxon>
        <taxon>Planctomycetia</taxon>
        <taxon>Pirellulales</taxon>
        <taxon>Pirellulaceae</taxon>
        <taxon>Rubripirellula</taxon>
    </lineage>
</organism>
<comment type="caution">
    <text evidence="3">The sequence shown here is derived from an EMBL/GenBank/DDBJ whole genome shotgun (WGS) entry which is preliminary data.</text>
</comment>
<dbReference type="Pfam" id="PF00753">
    <property type="entry name" value="Lactamase_B"/>
    <property type="match status" value="1"/>
</dbReference>
<keyword evidence="3" id="KW-0378">Hydrolase</keyword>
<protein>
    <submittedName>
        <fullName evidence="3">Putative polyketide biosynthesis zinc-dependent hydrolase BaeB</fullName>
        <ecNumber evidence="3">3.-.-.-</ecNumber>
    </submittedName>
</protein>
<dbReference type="PANTHER" id="PTHR43084:SF1">
    <property type="entry name" value="PERSULFIDE DIOXYGENASE ETHE1, MITOCHONDRIAL"/>
    <property type="match status" value="1"/>
</dbReference>
<evidence type="ECO:0000313" key="3">
    <source>
        <dbReference type="EMBL" id="TWU49071.1"/>
    </source>
</evidence>
<dbReference type="FunFam" id="3.40.250.10:FF:000049">
    <property type="entry name" value="Phage shock protein E"/>
    <property type="match status" value="1"/>
</dbReference>
<gene>
    <name evidence="3" type="primary">baeB_2</name>
    <name evidence="3" type="ORF">Poly59_36840</name>
</gene>
<dbReference type="Proteomes" id="UP000317977">
    <property type="component" value="Unassembled WGS sequence"/>
</dbReference>
<dbReference type="Gene3D" id="3.60.15.10">
    <property type="entry name" value="Ribonuclease Z/Hydroxyacylglutathione hydrolase-like"/>
    <property type="match status" value="1"/>
</dbReference>
<dbReference type="RefSeq" id="WP_146535397.1">
    <property type="nucleotide sequence ID" value="NZ_SJPX01000004.1"/>
</dbReference>
<dbReference type="Gene3D" id="3.40.250.10">
    <property type="entry name" value="Rhodanese-like domain"/>
    <property type="match status" value="2"/>
</dbReference>
<dbReference type="InterPro" id="IPR036873">
    <property type="entry name" value="Rhodanese-like_dom_sf"/>
</dbReference>
<evidence type="ECO:0000313" key="4">
    <source>
        <dbReference type="Proteomes" id="UP000317977"/>
    </source>
</evidence>
<dbReference type="SUPFAM" id="SSF52821">
    <property type="entry name" value="Rhodanese/Cell cycle control phosphatase"/>
    <property type="match status" value="2"/>
</dbReference>
<evidence type="ECO:0000259" key="2">
    <source>
        <dbReference type="PROSITE" id="PS50206"/>
    </source>
</evidence>
<dbReference type="InterPro" id="IPR051682">
    <property type="entry name" value="Mito_Persulfide_Diox"/>
</dbReference>
<dbReference type="GO" id="GO:0050313">
    <property type="term" value="F:sulfur dioxygenase activity"/>
    <property type="evidence" value="ECO:0007669"/>
    <property type="project" value="InterPro"/>
</dbReference>
<dbReference type="OrthoDB" id="9784009at2"/>
<feature type="domain" description="Rhodanese" evidence="2">
    <location>
        <begin position="278"/>
        <end position="356"/>
    </location>
</feature>
<dbReference type="GO" id="GO:0070813">
    <property type="term" value="P:hydrogen sulfide metabolic process"/>
    <property type="evidence" value="ECO:0007669"/>
    <property type="project" value="TreeGrafter"/>
</dbReference>
<accession>A0A5C6EN46</accession>
<proteinExistence type="predicted"/>
<dbReference type="InterPro" id="IPR044528">
    <property type="entry name" value="POD-like_MBL-fold"/>
</dbReference>
<reference evidence="3 4" key="1">
    <citation type="submission" date="2019-02" db="EMBL/GenBank/DDBJ databases">
        <title>Deep-cultivation of Planctomycetes and their phenomic and genomic characterization uncovers novel biology.</title>
        <authorList>
            <person name="Wiegand S."/>
            <person name="Jogler M."/>
            <person name="Boedeker C."/>
            <person name="Pinto D."/>
            <person name="Vollmers J."/>
            <person name="Rivas-Marin E."/>
            <person name="Kohn T."/>
            <person name="Peeters S.H."/>
            <person name="Heuer A."/>
            <person name="Rast P."/>
            <person name="Oberbeckmann S."/>
            <person name="Bunk B."/>
            <person name="Jeske O."/>
            <person name="Meyerdierks A."/>
            <person name="Storesund J.E."/>
            <person name="Kallscheuer N."/>
            <person name="Luecker S."/>
            <person name="Lage O.M."/>
            <person name="Pohl T."/>
            <person name="Merkel B.J."/>
            <person name="Hornburger P."/>
            <person name="Mueller R.-W."/>
            <person name="Bruemmer F."/>
            <person name="Labrenz M."/>
            <person name="Spormann A.M."/>
            <person name="Op Den Camp H."/>
            <person name="Overmann J."/>
            <person name="Amann R."/>
            <person name="Jetten M.S.M."/>
            <person name="Mascher T."/>
            <person name="Medema M.H."/>
            <person name="Devos D.P."/>
            <person name="Kaster A.-K."/>
            <person name="Ovreas L."/>
            <person name="Rohde M."/>
            <person name="Galperin M.Y."/>
            <person name="Jogler C."/>
        </authorList>
    </citation>
    <scope>NUCLEOTIDE SEQUENCE [LARGE SCALE GENOMIC DNA]</scope>
    <source>
        <strain evidence="3 4">Poly59</strain>
    </source>
</reference>
<dbReference type="FunFam" id="3.60.15.10:FF:000030">
    <property type="entry name" value="Metallo-beta-lactamase family protein"/>
    <property type="match status" value="1"/>
</dbReference>
<sequence length="474" mass="51656">MLLKYFYDEKLAHASYMVGCQRAKEAVIVDPGRDIEQYLAMAEKEGVKIVAVAETHIHADYVSGARELADRVNAKLYVSDEGPAEWKYLYLAGYDSMPVHDGDHFMVGNIRFDVVHTPGHTPESISFMLTDQGGGANKPMGIFTGDFVFVGSIGRPDLLEEATGLINTAEPGARDLFKSAERFKSLPEYLQVWPAHGAGSACGKGLGAIPSSTVGYEKRFNPSLQFNDEDEFVHYILADQPEAPKYFAVMKRVNKEGPRILGAGHHHKMLDVAGLAGAVQSGTVVDLTPSPEFAKGHVDGTINIPLSMLSAWAGWLVDYERPTYLICQPDQLEEAARLLHKIGIEEITGAFDANEVRSSGLADEVYSTGTPQDLSHSVEAGDVKLLDVRSNDEWKEGHIEQAEHRFLGRLPKDLDELPRDEKLVVQCRSGARSAIAASVLQAGGFKDVVNLTGGYVAWKSAGLPSVKSRPAMSS</sequence>